<dbReference type="Pfam" id="PF12697">
    <property type="entry name" value="Abhydrolase_6"/>
    <property type="match status" value="1"/>
</dbReference>
<evidence type="ECO:0000313" key="2">
    <source>
        <dbReference type="EMBL" id="QPC43119.1"/>
    </source>
</evidence>
<dbReference type="InterPro" id="IPR029058">
    <property type="entry name" value="AB_hydrolase_fold"/>
</dbReference>
<dbReference type="SUPFAM" id="SSF53474">
    <property type="entry name" value="alpha/beta-Hydrolases"/>
    <property type="match status" value="1"/>
</dbReference>
<dbReference type="Gene3D" id="3.40.50.1820">
    <property type="entry name" value="alpha/beta hydrolase"/>
    <property type="match status" value="1"/>
</dbReference>
<proteinExistence type="predicted"/>
<evidence type="ECO:0000313" key="3">
    <source>
        <dbReference type="Proteomes" id="UP000593594"/>
    </source>
</evidence>
<dbReference type="PANTHER" id="PTHR43689">
    <property type="entry name" value="HYDROLASE"/>
    <property type="match status" value="1"/>
</dbReference>
<keyword evidence="3" id="KW-1185">Reference proteome</keyword>
<feature type="domain" description="AB hydrolase-1" evidence="1">
    <location>
        <begin position="33"/>
        <end position="251"/>
    </location>
</feature>
<accession>A0A7S8C4A3</accession>
<gene>
    <name evidence="2" type="ORF">HW532_10715</name>
</gene>
<evidence type="ECO:0000259" key="1">
    <source>
        <dbReference type="Pfam" id="PF12697"/>
    </source>
</evidence>
<dbReference type="KEGG" id="kmn:HW532_10715"/>
<dbReference type="InterPro" id="IPR000073">
    <property type="entry name" value="AB_hydrolase_1"/>
</dbReference>
<sequence>MTQEPGETVGIAAGGKTLEGRFFGPRPDEAPTIVLLHEGLGSVSLWKDFPARLAAATGHGVFAYSRAGYGQSDPAELPRPLDYMTREAVDVLPEVLDAIGFRTGILLGHSDGASIAAIHAGSLADFRVRGLCLIAPHFFTEASGLAAIAQARTAYEDSDLRARLARHHKDPDTAFRGWNDAWLDPAFKAWTIEEVIAYIRVPVLAIQGRDDQYGTLAQIDALETQAYCPVDVGIVEDCGHSPHLEKPDETLRLIADFVRRLDRIEAARAVTA</sequence>
<dbReference type="PANTHER" id="PTHR43689:SF8">
    <property type="entry name" value="ALPHA_BETA-HYDROLASES SUPERFAMILY PROTEIN"/>
    <property type="match status" value="1"/>
</dbReference>
<dbReference type="AlphaFoldDB" id="A0A7S8C4A3"/>
<dbReference type="GO" id="GO:0016787">
    <property type="term" value="F:hydrolase activity"/>
    <property type="evidence" value="ECO:0007669"/>
    <property type="project" value="UniProtKB-KW"/>
</dbReference>
<organism evidence="2 3">
    <name type="scientific">Kaustia mangrovi</name>
    <dbReference type="NCBI Taxonomy" id="2593653"/>
    <lineage>
        <taxon>Bacteria</taxon>
        <taxon>Pseudomonadati</taxon>
        <taxon>Pseudomonadota</taxon>
        <taxon>Alphaproteobacteria</taxon>
        <taxon>Hyphomicrobiales</taxon>
        <taxon>Parvibaculaceae</taxon>
        <taxon>Kaustia</taxon>
    </lineage>
</organism>
<dbReference type="Proteomes" id="UP000593594">
    <property type="component" value="Chromosome"/>
</dbReference>
<reference evidence="2 3" key="1">
    <citation type="submission" date="2020-06" db="EMBL/GenBank/DDBJ databases">
        <title>Genome sequence of 2 isolates from Red Sea Mangroves.</title>
        <authorList>
            <person name="Sefrji F."/>
            <person name="Michoud G."/>
            <person name="Merlino G."/>
            <person name="Daffonchio D."/>
        </authorList>
    </citation>
    <scope>NUCLEOTIDE SEQUENCE [LARGE SCALE GENOMIC DNA]</scope>
    <source>
        <strain evidence="2 3">R1DC25</strain>
    </source>
</reference>
<name>A0A7S8C4A3_9HYPH</name>
<protein>
    <submittedName>
        <fullName evidence="2">Alpha/beta hydrolase</fullName>
    </submittedName>
</protein>
<dbReference type="EMBL" id="CP058214">
    <property type="protein sequence ID" value="QPC43119.1"/>
    <property type="molecule type" value="Genomic_DNA"/>
</dbReference>
<dbReference type="RefSeq" id="WP_213160481.1">
    <property type="nucleotide sequence ID" value="NZ_CP058214.1"/>
</dbReference>
<keyword evidence="2" id="KW-0378">Hydrolase</keyword>